<feature type="domain" description="HTH cro/C1-type" evidence="2">
    <location>
        <begin position="38"/>
        <end position="92"/>
    </location>
</feature>
<dbReference type="Gene3D" id="1.10.260.40">
    <property type="entry name" value="lambda repressor-like DNA-binding domains"/>
    <property type="match status" value="1"/>
</dbReference>
<evidence type="ECO:0000313" key="4">
    <source>
        <dbReference type="Proteomes" id="UP000010953"/>
    </source>
</evidence>
<feature type="transmembrane region" description="Helical" evidence="1">
    <location>
        <begin position="209"/>
        <end position="234"/>
    </location>
</feature>
<protein>
    <recommendedName>
        <fullName evidence="2">HTH cro/C1-type domain-containing protein</fullName>
    </recommendedName>
</protein>
<name>M7X901_9BACT</name>
<dbReference type="InterPro" id="IPR010982">
    <property type="entry name" value="Lambda_DNA-bd_dom_sf"/>
</dbReference>
<dbReference type="Proteomes" id="UP000010953">
    <property type="component" value="Unassembled WGS sequence"/>
</dbReference>
<dbReference type="Pfam" id="PF01381">
    <property type="entry name" value="HTH_3"/>
    <property type="match status" value="1"/>
</dbReference>
<dbReference type="EMBL" id="AMZY02000019">
    <property type="protein sequence ID" value="EMS31424.1"/>
    <property type="molecule type" value="Genomic_DNA"/>
</dbReference>
<feature type="transmembrane region" description="Helical" evidence="1">
    <location>
        <begin position="266"/>
        <end position="284"/>
    </location>
</feature>
<comment type="caution">
    <text evidence="3">The sequence shown here is derived from an EMBL/GenBank/DDBJ whole genome shotgun (WGS) entry which is preliminary data.</text>
</comment>
<dbReference type="eggNOG" id="COG1396">
    <property type="taxonomic scope" value="Bacteria"/>
</dbReference>
<evidence type="ECO:0000313" key="3">
    <source>
        <dbReference type="EMBL" id="EMS31424.1"/>
    </source>
</evidence>
<dbReference type="PROSITE" id="PS50943">
    <property type="entry name" value="HTH_CROC1"/>
    <property type="match status" value="1"/>
</dbReference>
<dbReference type="InParanoid" id="M7X901"/>
<reference evidence="3" key="1">
    <citation type="submission" date="2013-01" db="EMBL/GenBank/DDBJ databases">
        <title>Genome assembly of Mariniradius saccharolyticus AK6.</title>
        <authorList>
            <person name="Vaidya B."/>
            <person name="Khatri I."/>
            <person name="Tanuku N.R.S."/>
            <person name="Subramanian S."/>
            <person name="Pinnaka A."/>
        </authorList>
    </citation>
    <scope>NUCLEOTIDE SEQUENCE [LARGE SCALE GENOMIC DNA]</scope>
    <source>
        <strain evidence="3">AK6</strain>
    </source>
</reference>
<dbReference type="SMART" id="SM00530">
    <property type="entry name" value="HTH_XRE"/>
    <property type="match status" value="1"/>
</dbReference>
<sequence>MSGQIRLNCGGVSTISLQIAMVKQTILTMKQPQLGQKIQEWRKAKGMTQEELVERCNINVRTIQRIEAGEVAPRPYTVKAILEVLEVKSEEVKELKLDGEEPAKPDQLRAWLRFSFVTGIIYLIFAIVESVLDMALVTEGRSIETGFGMLYTSVKMGVLVLFIMFTSGFFKLGQAHGNILIKLVSILMIGATGIFIVDDILTYWNGTDIYSGLIFRSIVAGSLYVLFATGFLLMARERSKLYLMTGVIGLMTGVSFLTVVFAIPGLVLLTVFEVFLLVVLHAEYKGQASTESMTLVGKAQVL</sequence>
<dbReference type="STRING" id="1239962.C943_02079"/>
<organism evidence="3 4">
    <name type="scientific">Mariniradius saccharolyticus AK6</name>
    <dbReference type="NCBI Taxonomy" id="1239962"/>
    <lineage>
        <taxon>Bacteria</taxon>
        <taxon>Pseudomonadati</taxon>
        <taxon>Bacteroidota</taxon>
        <taxon>Cytophagia</taxon>
        <taxon>Cytophagales</taxon>
        <taxon>Cyclobacteriaceae</taxon>
        <taxon>Mariniradius</taxon>
    </lineage>
</organism>
<feature type="transmembrane region" description="Helical" evidence="1">
    <location>
        <begin position="179"/>
        <end position="197"/>
    </location>
</feature>
<keyword evidence="1" id="KW-1133">Transmembrane helix</keyword>
<dbReference type="AlphaFoldDB" id="M7X901"/>
<evidence type="ECO:0000259" key="2">
    <source>
        <dbReference type="PROSITE" id="PS50943"/>
    </source>
</evidence>
<proteinExistence type="predicted"/>
<accession>M7X901</accession>
<gene>
    <name evidence="3" type="ORF">C943_02079</name>
</gene>
<evidence type="ECO:0000256" key="1">
    <source>
        <dbReference type="SAM" id="Phobius"/>
    </source>
</evidence>
<feature type="transmembrane region" description="Helical" evidence="1">
    <location>
        <begin position="148"/>
        <end position="172"/>
    </location>
</feature>
<feature type="transmembrane region" description="Helical" evidence="1">
    <location>
        <begin position="110"/>
        <end position="128"/>
    </location>
</feature>
<dbReference type="CDD" id="cd00093">
    <property type="entry name" value="HTH_XRE"/>
    <property type="match status" value="1"/>
</dbReference>
<dbReference type="InterPro" id="IPR001387">
    <property type="entry name" value="Cro/C1-type_HTH"/>
</dbReference>
<keyword evidence="1" id="KW-0812">Transmembrane</keyword>
<keyword evidence="4" id="KW-1185">Reference proteome</keyword>
<feature type="transmembrane region" description="Helical" evidence="1">
    <location>
        <begin position="241"/>
        <end position="260"/>
    </location>
</feature>
<dbReference type="SUPFAM" id="SSF47413">
    <property type="entry name" value="lambda repressor-like DNA-binding domains"/>
    <property type="match status" value="1"/>
</dbReference>
<keyword evidence="1" id="KW-0472">Membrane</keyword>
<dbReference type="GO" id="GO:0003677">
    <property type="term" value="F:DNA binding"/>
    <property type="evidence" value="ECO:0007669"/>
    <property type="project" value="InterPro"/>
</dbReference>